<organism evidence="1 2">
    <name type="scientific">Potamilus streckersoni</name>
    <dbReference type="NCBI Taxonomy" id="2493646"/>
    <lineage>
        <taxon>Eukaryota</taxon>
        <taxon>Metazoa</taxon>
        <taxon>Spiralia</taxon>
        <taxon>Lophotrochozoa</taxon>
        <taxon>Mollusca</taxon>
        <taxon>Bivalvia</taxon>
        <taxon>Autobranchia</taxon>
        <taxon>Heteroconchia</taxon>
        <taxon>Palaeoheterodonta</taxon>
        <taxon>Unionida</taxon>
        <taxon>Unionoidea</taxon>
        <taxon>Unionidae</taxon>
        <taxon>Ambleminae</taxon>
        <taxon>Lampsilini</taxon>
        <taxon>Potamilus</taxon>
    </lineage>
</organism>
<evidence type="ECO:0000313" key="1">
    <source>
        <dbReference type="EMBL" id="KAK3575787.1"/>
    </source>
</evidence>
<feature type="non-terminal residue" evidence="1">
    <location>
        <position position="70"/>
    </location>
</feature>
<comment type="caution">
    <text evidence="1">The sequence shown here is derived from an EMBL/GenBank/DDBJ whole genome shotgun (WGS) entry which is preliminary data.</text>
</comment>
<accession>A0AAE0RLQ7</accession>
<keyword evidence="2" id="KW-1185">Reference proteome</keyword>
<gene>
    <name evidence="1" type="ORF">CHS0354_003776</name>
</gene>
<reference evidence="1" key="3">
    <citation type="submission" date="2023-05" db="EMBL/GenBank/DDBJ databases">
        <authorList>
            <person name="Smith C.H."/>
        </authorList>
    </citation>
    <scope>NUCLEOTIDE SEQUENCE</scope>
    <source>
        <strain evidence="1">CHS0354</strain>
        <tissue evidence="1">Mantle</tissue>
    </source>
</reference>
<reference evidence="1" key="1">
    <citation type="journal article" date="2021" name="Genome Biol. Evol.">
        <title>A High-Quality Reference Genome for a Parasitic Bivalve with Doubly Uniparental Inheritance (Bivalvia: Unionida).</title>
        <authorList>
            <person name="Smith C.H."/>
        </authorList>
    </citation>
    <scope>NUCLEOTIDE SEQUENCE</scope>
    <source>
        <strain evidence="1">CHS0354</strain>
    </source>
</reference>
<evidence type="ECO:0000313" key="2">
    <source>
        <dbReference type="Proteomes" id="UP001195483"/>
    </source>
</evidence>
<proteinExistence type="predicted"/>
<name>A0AAE0RLQ7_9BIVA</name>
<dbReference type="EMBL" id="JAEAOA010000297">
    <property type="protein sequence ID" value="KAK3575787.1"/>
    <property type="molecule type" value="Genomic_DNA"/>
</dbReference>
<dbReference type="Proteomes" id="UP001195483">
    <property type="component" value="Unassembled WGS sequence"/>
</dbReference>
<reference evidence="1" key="2">
    <citation type="journal article" date="2021" name="Genome Biol. Evol.">
        <title>Developing a high-quality reference genome for a parasitic bivalve with doubly uniparental inheritance (Bivalvia: Unionida).</title>
        <authorList>
            <person name="Smith C.H."/>
        </authorList>
    </citation>
    <scope>NUCLEOTIDE SEQUENCE</scope>
    <source>
        <strain evidence="1">CHS0354</strain>
        <tissue evidence="1">Mantle</tissue>
    </source>
</reference>
<sequence>MKKDVGIPVISPREQKPRQETAIIRSWCHWSPDHGAIGSDLTTQRSGLITCPNNVLADVEILEILIGGER</sequence>
<protein>
    <submittedName>
        <fullName evidence="1">Uncharacterized protein</fullName>
    </submittedName>
</protein>
<dbReference type="AlphaFoldDB" id="A0AAE0RLQ7"/>